<keyword evidence="6" id="KW-1185">Reference proteome</keyword>
<accession>A0A6G1HDH1</accession>
<evidence type="ECO:0000256" key="2">
    <source>
        <dbReference type="ARBA" id="ARBA00023004"/>
    </source>
</evidence>
<feature type="chain" id="PRO_5026231892" description="Cell wall anchored protein" evidence="4">
    <location>
        <begin position="21"/>
        <end position="483"/>
    </location>
</feature>
<evidence type="ECO:0000313" key="5">
    <source>
        <dbReference type="EMBL" id="KAF1991092.1"/>
    </source>
</evidence>
<evidence type="ECO:0000256" key="3">
    <source>
        <dbReference type="SAM" id="Phobius"/>
    </source>
</evidence>
<dbReference type="PANTHER" id="PTHR47435:SF4">
    <property type="entry name" value="KELCH REPEAT PROTEIN (AFU_ORTHOLOGUE AFUA_5G12780)"/>
    <property type="match status" value="1"/>
</dbReference>
<sequence>MACILLWCALALSLISLSSQQTKDPLNDFCRRFGHQTAVVDRKLYIDGGQVNWNPISANPLNYTNSYLLYNDLDQVQEAMPPLHANLTKNSTVPNVSGGTLWADEVNKVLHAYGGEFSGSPEDFTLWSYDTILDQWNQTDTPQSIQRAAWGAGVAVNERAEGYYMGGWLSNQTMPGWNGAPFATSTLIRYDMVGNTWQNMSGPADGIGRAEGVMVFLPASDAGLLIYFGGILDTSRNGTVQGSPMNVIHIFDLASSKWYTQTAGGDVPEDRKRFCAGATWAADHSSYNIYLYGGQGIPPNTTGFDDVYILSLPSFTWVKWWPTQPGEGNPHNSLSCNVIDGAQMLIIGGTFPISDQCDANTVWGTHNLNLGASNIQNAMWYDYMPNLTVYNVPKELIAVIGGGPSGGATQIRPQSWDNRDLPVYFSRVPTFPARTPTRAIPGPTSTSTGTPEESSNIAAIAGGAAGGGAALLIVLGVLIWCYC</sequence>
<evidence type="ECO:0000256" key="4">
    <source>
        <dbReference type="SAM" id="SignalP"/>
    </source>
</evidence>
<feature type="transmembrane region" description="Helical" evidence="3">
    <location>
        <begin position="457"/>
        <end position="482"/>
    </location>
</feature>
<dbReference type="Proteomes" id="UP000800041">
    <property type="component" value="Unassembled WGS sequence"/>
</dbReference>
<organism evidence="5 6">
    <name type="scientific">Aulographum hederae CBS 113979</name>
    <dbReference type="NCBI Taxonomy" id="1176131"/>
    <lineage>
        <taxon>Eukaryota</taxon>
        <taxon>Fungi</taxon>
        <taxon>Dikarya</taxon>
        <taxon>Ascomycota</taxon>
        <taxon>Pezizomycotina</taxon>
        <taxon>Dothideomycetes</taxon>
        <taxon>Pleosporomycetidae</taxon>
        <taxon>Aulographales</taxon>
        <taxon>Aulographaceae</taxon>
    </lineage>
</organism>
<evidence type="ECO:0000256" key="1">
    <source>
        <dbReference type="ARBA" id="ARBA00022737"/>
    </source>
</evidence>
<dbReference type="InterPro" id="IPR015915">
    <property type="entry name" value="Kelch-typ_b-propeller"/>
</dbReference>
<dbReference type="EMBL" id="ML977140">
    <property type="protein sequence ID" value="KAF1991092.1"/>
    <property type="molecule type" value="Genomic_DNA"/>
</dbReference>
<dbReference type="OrthoDB" id="10251809at2759"/>
<dbReference type="SUPFAM" id="SSF50965">
    <property type="entry name" value="Galactose oxidase, central domain"/>
    <property type="match status" value="1"/>
</dbReference>
<reference evidence="5" key="1">
    <citation type="journal article" date="2020" name="Stud. Mycol.">
        <title>101 Dothideomycetes genomes: a test case for predicting lifestyles and emergence of pathogens.</title>
        <authorList>
            <person name="Haridas S."/>
            <person name="Albert R."/>
            <person name="Binder M."/>
            <person name="Bloem J."/>
            <person name="Labutti K."/>
            <person name="Salamov A."/>
            <person name="Andreopoulos B."/>
            <person name="Baker S."/>
            <person name="Barry K."/>
            <person name="Bills G."/>
            <person name="Bluhm B."/>
            <person name="Cannon C."/>
            <person name="Castanera R."/>
            <person name="Culley D."/>
            <person name="Daum C."/>
            <person name="Ezra D."/>
            <person name="Gonzalez J."/>
            <person name="Henrissat B."/>
            <person name="Kuo A."/>
            <person name="Liang C."/>
            <person name="Lipzen A."/>
            <person name="Lutzoni F."/>
            <person name="Magnuson J."/>
            <person name="Mondo S."/>
            <person name="Nolan M."/>
            <person name="Ohm R."/>
            <person name="Pangilinan J."/>
            <person name="Park H.-J."/>
            <person name="Ramirez L."/>
            <person name="Alfaro M."/>
            <person name="Sun H."/>
            <person name="Tritt A."/>
            <person name="Yoshinaga Y."/>
            <person name="Zwiers L.-H."/>
            <person name="Turgeon B."/>
            <person name="Goodwin S."/>
            <person name="Spatafora J."/>
            <person name="Crous P."/>
            <person name="Grigoriev I."/>
        </authorList>
    </citation>
    <scope>NUCLEOTIDE SEQUENCE</scope>
    <source>
        <strain evidence="5">CBS 113979</strain>
    </source>
</reference>
<dbReference type="InterPro" id="IPR011043">
    <property type="entry name" value="Gal_Oxase/kelch_b-propeller"/>
</dbReference>
<dbReference type="AlphaFoldDB" id="A0A6G1HDH1"/>
<evidence type="ECO:0000313" key="6">
    <source>
        <dbReference type="Proteomes" id="UP000800041"/>
    </source>
</evidence>
<evidence type="ECO:0008006" key="7">
    <source>
        <dbReference type="Google" id="ProtNLM"/>
    </source>
</evidence>
<feature type="signal peptide" evidence="4">
    <location>
        <begin position="1"/>
        <end position="20"/>
    </location>
</feature>
<keyword evidence="4" id="KW-0732">Signal</keyword>
<feature type="non-terminal residue" evidence="5">
    <location>
        <position position="483"/>
    </location>
</feature>
<protein>
    <recommendedName>
        <fullName evidence="7">Cell wall anchored protein</fullName>
    </recommendedName>
</protein>
<gene>
    <name evidence="5" type="ORF">K402DRAFT_323651</name>
</gene>
<keyword evidence="1" id="KW-0677">Repeat</keyword>
<dbReference type="PANTHER" id="PTHR47435">
    <property type="entry name" value="KELCH REPEAT PROTEIN (AFU_ORTHOLOGUE AFUA_5G12780)"/>
    <property type="match status" value="1"/>
</dbReference>
<keyword evidence="3" id="KW-0472">Membrane</keyword>
<keyword evidence="3" id="KW-0812">Transmembrane</keyword>
<keyword evidence="3" id="KW-1133">Transmembrane helix</keyword>
<dbReference type="Gene3D" id="2.120.10.80">
    <property type="entry name" value="Kelch-type beta propeller"/>
    <property type="match status" value="2"/>
</dbReference>
<dbReference type="GO" id="GO:0019760">
    <property type="term" value="P:glucosinolate metabolic process"/>
    <property type="evidence" value="ECO:0007669"/>
    <property type="project" value="UniProtKB-ARBA"/>
</dbReference>
<name>A0A6G1HDH1_9PEZI</name>
<keyword evidence="2" id="KW-0408">Iron</keyword>
<proteinExistence type="predicted"/>
<dbReference type="Pfam" id="PF24681">
    <property type="entry name" value="Kelch_KLHDC2_KLHL20_DRC7"/>
    <property type="match status" value="1"/>
</dbReference>